<dbReference type="EMBL" id="BAABAS010000004">
    <property type="protein sequence ID" value="GAA4228242.1"/>
    <property type="molecule type" value="Genomic_DNA"/>
</dbReference>
<reference evidence="2" key="1">
    <citation type="journal article" date="2019" name="Int. J. Syst. Evol. Microbiol.">
        <title>The Global Catalogue of Microorganisms (GCM) 10K type strain sequencing project: providing services to taxonomists for standard genome sequencing and annotation.</title>
        <authorList>
            <consortium name="The Broad Institute Genomics Platform"/>
            <consortium name="The Broad Institute Genome Sequencing Center for Infectious Disease"/>
            <person name="Wu L."/>
            <person name="Ma J."/>
        </authorList>
    </citation>
    <scope>NUCLEOTIDE SEQUENCE [LARGE SCALE GENOMIC DNA]</scope>
    <source>
        <strain evidence="2">JCM 17440</strain>
    </source>
</reference>
<sequence length="123" mass="12468">MAELRVSTRPAFFTAVTRVDSTGLLDAAVATGSVDMPLKLPLPDAGTAEQPGPNGWSADGELLAMVGAELAGAAAVLPSESSPLEQAAAAVATAAAARTPAAMRVRYMVNSLLGFPMCLVLWG</sequence>
<keyword evidence="2" id="KW-1185">Reference proteome</keyword>
<protein>
    <submittedName>
        <fullName evidence="1">Uncharacterized protein</fullName>
    </submittedName>
</protein>
<name>A0ABP8BW55_9ACTN</name>
<dbReference type="Proteomes" id="UP001501710">
    <property type="component" value="Unassembled WGS sequence"/>
</dbReference>
<organism evidence="1 2">
    <name type="scientific">Actinomadura meridiana</name>
    <dbReference type="NCBI Taxonomy" id="559626"/>
    <lineage>
        <taxon>Bacteria</taxon>
        <taxon>Bacillati</taxon>
        <taxon>Actinomycetota</taxon>
        <taxon>Actinomycetes</taxon>
        <taxon>Streptosporangiales</taxon>
        <taxon>Thermomonosporaceae</taxon>
        <taxon>Actinomadura</taxon>
    </lineage>
</organism>
<evidence type="ECO:0000313" key="2">
    <source>
        <dbReference type="Proteomes" id="UP001501710"/>
    </source>
</evidence>
<accession>A0ABP8BW55</accession>
<proteinExistence type="predicted"/>
<gene>
    <name evidence="1" type="ORF">GCM10022254_17890</name>
</gene>
<comment type="caution">
    <text evidence="1">The sequence shown here is derived from an EMBL/GenBank/DDBJ whole genome shotgun (WGS) entry which is preliminary data.</text>
</comment>
<evidence type="ECO:0000313" key="1">
    <source>
        <dbReference type="EMBL" id="GAA4228242.1"/>
    </source>
</evidence>